<dbReference type="EMBL" id="LAZR01018653">
    <property type="protein sequence ID" value="KKL95530.1"/>
    <property type="molecule type" value="Genomic_DNA"/>
</dbReference>
<reference evidence="1" key="1">
    <citation type="journal article" date="2015" name="Nature">
        <title>Complex archaea that bridge the gap between prokaryotes and eukaryotes.</title>
        <authorList>
            <person name="Spang A."/>
            <person name="Saw J.H."/>
            <person name="Jorgensen S.L."/>
            <person name="Zaremba-Niedzwiedzka K."/>
            <person name="Martijn J."/>
            <person name="Lind A.E."/>
            <person name="van Eijk R."/>
            <person name="Schleper C."/>
            <person name="Guy L."/>
            <person name="Ettema T.J."/>
        </authorList>
    </citation>
    <scope>NUCLEOTIDE SEQUENCE</scope>
</reference>
<protein>
    <submittedName>
        <fullName evidence="1">Uncharacterized protein</fullName>
    </submittedName>
</protein>
<feature type="non-terminal residue" evidence="1">
    <location>
        <position position="113"/>
    </location>
</feature>
<comment type="caution">
    <text evidence="1">The sequence shown here is derived from an EMBL/GenBank/DDBJ whole genome shotgun (WGS) entry which is preliminary data.</text>
</comment>
<organism evidence="1">
    <name type="scientific">marine sediment metagenome</name>
    <dbReference type="NCBI Taxonomy" id="412755"/>
    <lineage>
        <taxon>unclassified sequences</taxon>
        <taxon>metagenomes</taxon>
        <taxon>ecological metagenomes</taxon>
    </lineage>
</organism>
<gene>
    <name evidence="1" type="ORF">LCGC14_1853640</name>
</gene>
<evidence type="ECO:0000313" key="1">
    <source>
        <dbReference type="EMBL" id="KKL95530.1"/>
    </source>
</evidence>
<dbReference type="AlphaFoldDB" id="A0A0F9IP57"/>
<sequence length="113" mass="11636">MGGFPKTTYGSEQQTFNTYSVERNPVGSKMVIEDGRTFRFANCGGAAAVSARVFQALVPSANGLAEAAADGAAGATSITGIGSTGAGFAIDLFNDGYIVIDEEAQLDPIHQID</sequence>
<name>A0A0F9IP57_9ZZZZ</name>
<proteinExistence type="predicted"/>
<accession>A0A0F9IP57</accession>